<accession>A0ABN2XX60</accession>
<keyword evidence="1 4" id="KW-0489">Methyltransferase</keyword>
<protein>
    <submittedName>
        <fullName evidence="4">Methyltransferase</fullName>
    </submittedName>
</protein>
<evidence type="ECO:0000259" key="3">
    <source>
        <dbReference type="Pfam" id="PF05175"/>
    </source>
</evidence>
<dbReference type="Gene3D" id="3.40.50.150">
    <property type="entry name" value="Vaccinia Virus protein VP39"/>
    <property type="match status" value="1"/>
</dbReference>
<dbReference type="Proteomes" id="UP001500166">
    <property type="component" value="Unassembled WGS sequence"/>
</dbReference>
<dbReference type="PANTHER" id="PTHR47816:SF4">
    <property type="entry name" value="RIBOSOMAL RNA SMALL SUBUNIT METHYLTRANSFERASE C"/>
    <property type="match status" value="1"/>
</dbReference>
<evidence type="ECO:0000256" key="1">
    <source>
        <dbReference type="ARBA" id="ARBA00022603"/>
    </source>
</evidence>
<gene>
    <name evidence="4" type="ORF">GCM10009824_18660</name>
</gene>
<keyword evidence="5" id="KW-1185">Reference proteome</keyword>
<comment type="caution">
    <text evidence="4">The sequence shown here is derived from an EMBL/GenBank/DDBJ whole genome shotgun (WGS) entry which is preliminary data.</text>
</comment>
<evidence type="ECO:0000313" key="4">
    <source>
        <dbReference type="EMBL" id="GAA2118470.1"/>
    </source>
</evidence>
<dbReference type="InterPro" id="IPR007848">
    <property type="entry name" value="Small_mtfrase_dom"/>
</dbReference>
<dbReference type="InterPro" id="IPR029063">
    <property type="entry name" value="SAM-dependent_MTases_sf"/>
</dbReference>
<dbReference type="PANTHER" id="PTHR47816">
    <property type="entry name" value="RIBOSOMAL RNA SMALL SUBUNIT METHYLTRANSFERASE C"/>
    <property type="match status" value="1"/>
</dbReference>
<dbReference type="InterPro" id="IPR046977">
    <property type="entry name" value="RsmC/RlmG"/>
</dbReference>
<organism evidence="4 5">
    <name type="scientific">Kocuria atrinae</name>
    <dbReference type="NCBI Taxonomy" id="592377"/>
    <lineage>
        <taxon>Bacteria</taxon>
        <taxon>Bacillati</taxon>
        <taxon>Actinomycetota</taxon>
        <taxon>Actinomycetes</taxon>
        <taxon>Micrococcales</taxon>
        <taxon>Micrococcaceae</taxon>
        <taxon>Kocuria</taxon>
    </lineage>
</organism>
<evidence type="ECO:0000313" key="5">
    <source>
        <dbReference type="Proteomes" id="UP001500166"/>
    </source>
</evidence>
<dbReference type="EMBL" id="BAAAQA010000018">
    <property type="protein sequence ID" value="GAA2118470.1"/>
    <property type="molecule type" value="Genomic_DNA"/>
</dbReference>
<dbReference type="GO" id="GO:0032259">
    <property type="term" value="P:methylation"/>
    <property type="evidence" value="ECO:0007669"/>
    <property type="project" value="UniProtKB-KW"/>
</dbReference>
<name>A0ABN2XX60_9MICC</name>
<reference evidence="4 5" key="1">
    <citation type="journal article" date="2019" name="Int. J. Syst. Evol. Microbiol.">
        <title>The Global Catalogue of Microorganisms (GCM) 10K type strain sequencing project: providing services to taxonomists for standard genome sequencing and annotation.</title>
        <authorList>
            <consortium name="The Broad Institute Genomics Platform"/>
            <consortium name="The Broad Institute Genome Sequencing Center for Infectious Disease"/>
            <person name="Wu L."/>
            <person name="Ma J."/>
        </authorList>
    </citation>
    <scope>NUCLEOTIDE SEQUENCE [LARGE SCALE GENOMIC DNA]</scope>
    <source>
        <strain evidence="4 5">JCM 15914</strain>
    </source>
</reference>
<keyword evidence="2" id="KW-0808">Transferase</keyword>
<dbReference type="GO" id="GO:0008168">
    <property type="term" value="F:methyltransferase activity"/>
    <property type="evidence" value="ECO:0007669"/>
    <property type="project" value="UniProtKB-KW"/>
</dbReference>
<sequence>MAPEPHSAHYFVTDPSLPEKPRQISVDLRGREVRVQTAAGVFSPGDLDKGTAALLRNVPDPSGRQFLDIGCGWGPLTLAMGLADPEATVTAVDVNDRSLDLTRRNADAHGLSHVETFRPEDVPQDRQFDTVWSNPPIRVGKEALHEILLTWLPRLAPGGTAWLVVQKNLGGDSLQRWLSTVLDAAEFTIERTATDKGFRILTVERSR</sequence>
<dbReference type="SUPFAM" id="SSF53335">
    <property type="entry name" value="S-adenosyl-L-methionine-dependent methyltransferases"/>
    <property type="match status" value="1"/>
</dbReference>
<proteinExistence type="predicted"/>
<dbReference type="Pfam" id="PF05175">
    <property type="entry name" value="MTS"/>
    <property type="match status" value="1"/>
</dbReference>
<dbReference type="RefSeq" id="WP_344224747.1">
    <property type="nucleotide sequence ID" value="NZ_BAAAQA010000018.1"/>
</dbReference>
<dbReference type="CDD" id="cd02440">
    <property type="entry name" value="AdoMet_MTases"/>
    <property type="match status" value="1"/>
</dbReference>
<feature type="domain" description="Methyltransferase small" evidence="3">
    <location>
        <begin position="33"/>
        <end position="201"/>
    </location>
</feature>
<evidence type="ECO:0000256" key="2">
    <source>
        <dbReference type="ARBA" id="ARBA00022679"/>
    </source>
</evidence>